<accession>A0ACC3C9R6</accession>
<dbReference type="Proteomes" id="UP000798662">
    <property type="component" value="Chromosome 2"/>
</dbReference>
<keyword evidence="2" id="KW-1185">Reference proteome</keyword>
<protein>
    <submittedName>
        <fullName evidence="1">Uncharacterized protein</fullName>
    </submittedName>
</protein>
<gene>
    <name evidence="1" type="ORF">I4F81_009439</name>
</gene>
<reference evidence="1" key="1">
    <citation type="submission" date="2019-11" db="EMBL/GenBank/DDBJ databases">
        <title>Nori genome reveals adaptations in red seaweeds to the harsh intertidal environment.</title>
        <authorList>
            <person name="Wang D."/>
            <person name="Mao Y."/>
        </authorList>
    </citation>
    <scope>NUCLEOTIDE SEQUENCE</scope>
    <source>
        <tissue evidence="1">Gametophyte</tissue>
    </source>
</reference>
<proteinExistence type="predicted"/>
<sequence length="161" mass="18084">MARVVALRVILVVAATVAAVVAAADARESDRDRIARERLVWQVVAEHTDALNRCDLRRLMAQHPPSVHFFFPNGDEARGRDEVEAVYKGLCDRRGPRAVAPFHFSTLSAHRLGSTLFVRWRFTSRALTKPYEGASAFGTAGRHLVREVATFDEKDLPFKRD</sequence>
<organism evidence="1 2">
    <name type="scientific">Pyropia yezoensis</name>
    <name type="common">Susabi-nori</name>
    <name type="synonym">Porphyra yezoensis</name>
    <dbReference type="NCBI Taxonomy" id="2788"/>
    <lineage>
        <taxon>Eukaryota</taxon>
        <taxon>Rhodophyta</taxon>
        <taxon>Bangiophyceae</taxon>
        <taxon>Bangiales</taxon>
        <taxon>Bangiaceae</taxon>
        <taxon>Pyropia</taxon>
    </lineage>
</organism>
<evidence type="ECO:0000313" key="2">
    <source>
        <dbReference type="Proteomes" id="UP000798662"/>
    </source>
</evidence>
<evidence type="ECO:0000313" key="1">
    <source>
        <dbReference type="EMBL" id="KAK1866927.1"/>
    </source>
</evidence>
<comment type="caution">
    <text evidence="1">The sequence shown here is derived from an EMBL/GenBank/DDBJ whole genome shotgun (WGS) entry which is preliminary data.</text>
</comment>
<name>A0ACC3C9R6_PYRYE</name>
<dbReference type="EMBL" id="CM020619">
    <property type="protein sequence ID" value="KAK1866927.1"/>
    <property type="molecule type" value="Genomic_DNA"/>
</dbReference>